<keyword evidence="2" id="KW-1185">Reference proteome</keyword>
<gene>
    <name evidence="1" type="ORF">Ctaglu_39980</name>
</gene>
<sequence>MNKNQIIKALTTGALLSYKRYNTLPSVTIAQDILETGWLQHV</sequence>
<comment type="caution">
    <text evidence="1">The sequence shown here is derived from an EMBL/GenBank/DDBJ whole genome shotgun (WGS) entry which is preliminary data.</text>
</comment>
<protein>
    <submittedName>
        <fullName evidence="1">Uncharacterized protein</fullName>
    </submittedName>
</protein>
<dbReference type="RefSeq" id="WP_185732849.1">
    <property type="nucleotide sequence ID" value="NZ_BHYK01000032.1"/>
</dbReference>
<dbReference type="Gene3D" id="1.10.530.10">
    <property type="match status" value="1"/>
</dbReference>
<evidence type="ECO:0000313" key="2">
    <source>
        <dbReference type="Proteomes" id="UP000287872"/>
    </source>
</evidence>
<name>A0A401US47_9CLOT</name>
<dbReference type="Proteomes" id="UP000287872">
    <property type="component" value="Unassembled WGS sequence"/>
</dbReference>
<reference evidence="1 2" key="1">
    <citation type="submission" date="2018-11" db="EMBL/GenBank/DDBJ databases">
        <title>Genome sequencing and assembly of Clostridium tagluense strain A121.</title>
        <authorList>
            <person name="Murakami T."/>
            <person name="Segawa T."/>
            <person name="Shcherbakova V.A."/>
            <person name="Mori H."/>
            <person name="Yoshimura Y."/>
        </authorList>
    </citation>
    <scope>NUCLEOTIDE SEQUENCE [LARGE SCALE GENOMIC DNA]</scope>
    <source>
        <strain evidence="1 2">A121</strain>
    </source>
</reference>
<proteinExistence type="predicted"/>
<accession>A0A401US47</accession>
<dbReference type="EMBL" id="BHYK01000032">
    <property type="protein sequence ID" value="GCD12375.1"/>
    <property type="molecule type" value="Genomic_DNA"/>
</dbReference>
<organism evidence="1 2">
    <name type="scientific">Clostridium tagluense</name>
    <dbReference type="NCBI Taxonomy" id="360422"/>
    <lineage>
        <taxon>Bacteria</taxon>
        <taxon>Bacillati</taxon>
        <taxon>Bacillota</taxon>
        <taxon>Clostridia</taxon>
        <taxon>Eubacteriales</taxon>
        <taxon>Clostridiaceae</taxon>
        <taxon>Clostridium</taxon>
    </lineage>
</organism>
<dbReference type="AlphaFoldDB" id="A0A401US47"/>
<evidence type="ECO:0000313" key="1">
    <source>
        <dbReference type="EMBL" id="GCD12375.1"/>
    </source>
</evidence>